<accession>A0A1D8TRC5</accession>
<dbReference type="NCBIfam" id="TIGR01784">
    <property type="entry name" value="T_den_put_tspse"/>
    <property type="match status" value="1"/>
</dbReference>
<dbReference type="InterPro" id="IPR010106">
    <property type="entry name" value="RpnA"/>
</dbReference>
<dbReference type="AlphaFoldDB" id="A0A1D8TRC5"/>
<dbReference type="PANTHER" id="PTHR35586">
    <property type="entry name" value="SLL1691 PROTEIN"/>
    <property type="match status" value="1"/>
</dbReference>
<dbReference type="OrthoDB" id="452374at2"/>
<organism evidence="2 3">
    <name type="scientific">Moorena producens PAL-8-15-08-1</name>
    <dbReference type="NCBI Taxonomy" id="1458985"/>
    <lineage>
        <taxon>Bacteria</taxon>
        <taxon>Bacillati</taxon>
        <taxon>Cyanobacteriota</taxon>
        <taxon>Cyanophyceae</taxon>
        <taxon>Coleofasciculales</taxon>
        <taxon>Coleofasciculaceae</taxon>
        <taxon>Moorena</taxon>
    </lineage>
</organism>
<dbReference type="EMBL" id="CP017599">
    <property type="protein sequence ID" value="AOW99985.1"/>
    <property type="molecule type" value="Genomic_DNA"/>
</dbReference>
<name>A0A1D8TRC5_9CYAN</name>
<dbReference type="PANTHER" id="PTHR35586:SF2">
    <property type="entry name" value="SLL1542 PROTEIN"/>
    <property type="match status" value="1"/>
</dbReference>
<dbReference type="RefSeq" id="WP_070392459.1">
    <property type="nucleotide sequence ID" value="NZ_CP017599.1"/>
</dbReference>
<evidence type="ECO:0000313" key="3">
    <source>
        <dbReference type="Proteomes" id="UP000177870"/>
    </source>
</evidence>
<dbReference type="Pfam" id="PF11103">
    <property type="entry name" value="DUF2887"/>
    <property type="match status" value="1"/>
</dbReference>
<proteinExistence type="predicted"/>
<dbReference type="Proteomes" id="UP000177870">
    <property type="component" value="Chromosome"/>
</dbReference>
<dbReference type="Pfam" id="PF14261">
    <property type="entry name" value="DUF4351"/>
    <property type="match status" value="1"/>
</dbReference>
<sequence>MRTDSLFYKVFQTLPGTFFELLEENSQLAQNYNFKAIELKELAKRTDGVFLPKRDGDPIYFLEVQFQKDEDLYYRLMQEVFVYLGQNRWQHSWQAVVFWAKRSLDTGIPRCYDGEVQTGYLRSLYLDETPDTSDSIGLGLVRLVVEPETNVQHRVQQLERCARALPVAQQRNAIELVEQALVYKFPERPWRELEAMFGLTEWKQTRFYQEVNAEGRITEAQILVMRLLKKRFPEMTEEINNLVQGLSLSNLEGLTDIIFELKSWEDFLSWLSRVDQ</sequence>
<dbReference type="KEGG" id="mpro:BJP34_11440"/>
<evidence type="ECO:0000313" key="2">
    <source>
        <dbReference type="EMBL" id="AOW99985.1"/>
    </source>
</evidence>
<feature type="domain" description="DUF4351" evidence="1">
    <location>
        <begin position="214"/>
        <end position="271"/>
    </location>
</feature>
<dbReference type="InterPro" id="IPR022573">
    <property type="entry name" value="DUF2887"/>
</dbReference>
<protein>
    <recommendedName>
        <fullName evidence="1">DUF4351 domain-containing protein</fullName>
    </recommendedName>
</protein>
<evidence type="ECO:0000259" key="1">
    <source>
        <dbReference type="Pfam" id="PF14261"/>
    </source>
</evidence>
<dbReference type="InterPro" id="IPR025587">
    <property type="entry name" value="DUF4351"/>
</dbReference>
<gene>
    <name evidence="2" type="ORF">BJP34_11440</name>
</gene>
<dbReference type="STRING" id="1458985.BJP34_11440"/>
<reference evidence="3" key="1">
    <citation type="submission" date="2016-10" db="EMBL/GenBank/DDBJ databases">
        <title>Comparative genomics uncovers the prolific and rare metabolic potential of the cyanobacterial genus Moorea.</title>
        <authorList>
            <person name="Leao T."/>
            <person name="Castelao G."/>
            <person name="Korobeynikov A."/>
            <person name="Monroe E.A."/>
            <person name="Podell S."/>
            <person name="Glukhov E."/>
            <person name="Allen E."/>
            <person name="Gerwick W.H."/>
            <person name="Gerwick L."/>
        </authorList>
    </citation>
    <scope>NUCLEOTIDE SEQUENCE [LARGE SCALE GENOMIC DNA]</scope>
    <source>
        <strain evidence="3">PAL-8-15-08-1</strain>
    </source>
</reference>